<comment type="similarity">
    <text evidence="1">Belongs to the sulfatase family.</text>
</comment>
<evidence type="ECO:0000313" key="6">
    <source>
        <dbReference type="EMBL" id="KAJ7772725.1"/>
    </source>
</evidence>
<dbReference type="PANTHER" id="PTHR42693">
    <property type="entry name" value="ARYLSULFATASE FAMILY MEMBER"/>
    <property type="match status" value="1"/>
</dbReference>
<dbReference type="InterPro" id="IPR000917">
    <property type="entry name" value="Sulfatase_N"/>
</dbReference>
<reference evidence="6" key="1">
    <citation type="submission" date="2023-03" db="EMBL/GenBank/DDBJ databases">
        <title>Massive genome expansion in bonnet fungi (Mycena s.s.) driven by repeated elements and novel gene families across ecological guilds.</title>
        <authorList>
            <consortium name="Lawrence Berkeley National Laboratory"/>
            <person name="Harder C.B."/>
            <person name="Miyauchi S."/>
            <person name="Viragh M."/>
            <person name="Kuo A."/>
            <person name="Thoen E."/>
            <person name="Andreopoulos B."/>
            <person name="Lu D."/>
            <person name="Skrede I."/>
            <person name="Drula E."/>
            <person name="Henrissat B."/>
            <person name="Morin E."/>
            <person name="Kohler A."/>
            <person name="Barry K."/>
            <person name="LaButti K."/>
            <person name="Morin E."/>
            <person name="Salamov A."/>
            <person name="Lipzen A."/>
            <person name="Mereny Z."/>
            <person name="Hegedus B."/>
            <person name="Baldrian P."/>
            <person name="Stursova M."/>
            <person name="Weitz H."/>
            <person name="Taylor A."/>
            <person name="Grigoriev I.V."/>
            <person name="Nagy L.G."/>
            <person name="Martin F."/>
            <person name="Kauserud H."/>
        </authorList>
    </citation>
    <scope>NUCLEOTIDE SEQUENCE</scope>
    <source>
        <strain evidence="6">CBHHK188m</strain>
    </source>
</reference>
<dbReference type="InterPro" id="IPR050738">
    <property type="entry name" value="Sulfatase"/>
</dbReference>
<proteinExistence type="inferred from homology"/>
<dbReference type="EMBL" id="JARJLG010000019">
    <property type="protein sequence ID" value="KAJ7772725.1"/>
    <property type="molecule type" value="Genomic_DNA"/>
</dbReference>
<accession>A0AAD7JXV2</accession>
<dbReference type="GO" id="GO:0004065">
    <property type="term" value="F:arylsulfatase activity"/>
    <property type="evidence" value="ECO:0007669"/>
    <property type="project" value="TreeGrafter"/>
</dbReference>
<dbReference type="Pfam" id="PF00884">
    <property type="entry name" value="Sulfatase"/>
    <property type="match status" value="1"/>
</dbReference>
<keyword evidence="3" id="KW-0378">Hydrolase</keyword>
<dbReference type="InterPro" id="IPR017850">
    <property type="entry name" value="Alkaline_phosphatase_core_sf"/>
</dbReference>
<dbReference type="GO" id="GO:0046872">
    <property type="term" value="F:metal ion binding"/>
    <property type="evidence" value="ECO:0007669"/>
    <property type="project" value="UniProtKB-KW"/>
</dbReference>
<evidence type="ECO:0000259" key="5">
    <source>
        <dbReference type="Pfam" id="PF00884"/>
    </source>
</evidence>
<dbReference type="PROSITE" id="PS00149">
    <property type="entry name" value="SULFATASE_2"/>
    <property type="match status" value="1"/>
</dbReference>
<dbReference type="Gene3D" id="3.30.1120.10">
    <property type="match status" value="1"/>
</dbReference>
<evidence type="ECO:0000256" key="1">
    <source>
        <dbReference type="ARBA" id="ARBA00008779"/>
    </source>
</evidence>
<evidence type="ECO:0000256" key="3">
    <source>
        <dbReference type="ARBA" id="ARBA00022801"/>
    </source>
</evidence>
<name>A0AAD7JXV2_9AGAR</name>
<feature type="domain" description="Sulfatase N-terminal" evidence="5">
    <location>
        <begin position="7"/>
        <end position="330"/>
    </location>
</feature>
<dbReference type="AlphaFoldDB" id="A0AAD7JXV2"/>
<dbReference type="Gene3D" id="3.40.720.10">
    <property type="entry name" value="Alkaline Phosphatase, subunit A"/>
    <property type="match status" value="1"/>
</dbReference>
<dbReference type="Proteomes" id="UP001215280">
    <property type="component" value="Unassembled WGS sequence"/>
</dbReference>
<sequence length="500" mass="56485">MHNRKRPNFLIIVADGESRLQRCWELRPEIHTPNIDKLAASGVRMTDYYAAAACSPTRSMLLSGTDNHIAGIGVMAEQKPHDQKRWNVPGHEGYLNLRVAALPELLQDNGYHTLISGKWHLGLEPEYLPSQRGFDPSFALLPGCANHYGWEPQFSDSDMIDFFERNPPLYVRDGIKVDLQANTTNNPTRFFSSDYYTSNLIQYLPVDKPFFAYLLFAAPHWPLQVSREYRDKYKGLYDDGPEVLRQRRLARLRELGLISADAVAHEVVAPEVSEWSEMTDEERALSARAMETYAGMVENLDANIGRVLQHLDKIGERENTFIIFQSDNGVEGAALEARPVLGKQMMDVIRNNSLDNVGEYNSYVWYAPSRLYKMYSTDGGIKHPGTNTTFRGREVEALRGKSWLPFFSTLAETADPLTAAPDALHGANDPAVGWELFRRAALRSGAWKNIYMPRWAFGKSAWELFNLAKDPGETRDLAQDVCRRDGCRMGRGTLSTSVAV</sequence>
<evidence type="ECO:0000256" key="2">
    <source>
        <dbReference type="ARBA" id="ARBA00022723"/>
    </source>
</evidence>
<evidence type="ECO:0000313" key="7">
    <source>
        <dbReference type="Proteomes" id="UP001215280"/>
    </source>
</evidence>
<dbReference type="SUPFAM" id="SSF53649">
    <property type="entry name" value="Alkaline phosphatase-like"/>
    <property type="match status" value="1"/>
</dbReference>
<gene>
    <name evidence="6" type="ORF">DFH07DRAFT_866240</name>
</gene>
<keyword evidence="2" id="KW-0479">Metal-binding</keyword>
<keyword evidence="7" id="KW-1185">Reference proteome</keyword>
<evidence type="ECO:0000256" key="4">
    <source>
        <dbReference type="ARBA" id="ARBA00022837"/>
    </source>
</evidence>
<dbReference type="InterPro" id="IPR024607">
    <property type="entry name" value="Sulfatase_CS"/>
</dbReference>
<protein>
    <submittedName>
        <fullName evidence="6">Alkaline-phosphatase-like protein</fullName>
    </submittedName>
</protein>
<keyword evidence="4" id="KW-0106">Calcium</keyword>
<organism evidence="6 7">
    <name type="scientific">Mycena maculata</name>
    <dbReference type="NCBI Taxonomy" id="230809"/>
    <lineage>
        <taxon>Eukaryota</taxon>
        <taxon>Fungi</taxon>
        <taxon>Dikarya</taxon>
        <taxon>Basidiomycota</taxon>
        <taxon>Agaricomycotina</taxon>
        <taxon>Agaricomycetes</taxon>
        <taxon>Agaricomycetidae</taxon>
        <taxon>Agaricales</taxon>
        <taxon>Marasmiineae</taxon>
        <taxon>Mycenaceae</taxon>
        <taxon>Mycena</taxon>
    </lineage>
</organism>
<dbReference type="PANTHER" id="PTHR42693:SF33">
    <property type="entry name" value="ARYLSULFATASE"/>
    <property type="match status" value="1"/>
</dbReference>
<comment type="caution">
    <text evidence="6">The sequence shown here is derived from an EMBL/GenBank/DDBJ whole genome shotgun (WGS) entry which is preliminary data.</text>
</comment>